<feature type="transmembrane region" description="Helical" evidence="6">
    <location>
        <begin position="185"/>
        <end position="208"/>
    </location>
</feature>
<evidence type="ECO:0000256" key="1">
    <source>
        <dbReference type="ARBA" id="ARBA00004141"/>
    </source>
</evidence>
<reference evidence="7" key="1">
    <citation type="journal article" date="2020" name="Nat. Commun.">
        <title>Large-scale genome sequencing of mycorrhizal fungi provides insights into the early evolution of symbiotic traits.</title>
        <authorList>
            <person name="Miyauchi S."/>
            <person name="Kiss E."/>
            <person name="Kuo A."/>
            <person name="Drula E."/>
            <person name="Kohler A."/>
            <person name="Sanchez-Garcia M."/>
            <person name="Morin E."/>
            <person name="Andreopoulos B."/>
            <person name="Barry K.W."/>
            <person name="Bonito G."/>
            <person name="Buee M."/>
            <person name="Carver A."/>
            <person name="Chen C."/>
            <person name="Cichocki N."/>
            <person name="Clum A."/>
            <person name="Culley D."/>
            <person name="Crous P.W."/>
            <person name="Fauchery L."/>
            <person name="Girlanda M."/>
            <person name="Hayes R.D."/>
            <person name="Keri Z."/>
            <person name="LaButti K."/>
            <person name="Lipzen A."/>
            <person name="Lombard V."/>
            <person name="Magnuson J."/>
            <person name="Maillard F."/>
            <person name="Murat C."/>
            <person name="Nolan M."/>
            <person name="Ohm R.A."/>
            <person name="Pangilinan J."/>
            <person name="Pereira M.F."/>
            <person name="Perotto S."/>
            <person name="Peter M."/>
            <person name="Pfister S."/>
            <person name="Riley R."/>
            <person name="Sitrit Y."/>
            <person name="Stielow J.B."/>
            <person name="Szollosi G."/>
            <person name="Zifcakova L."/>
            <person name="Stursova M."/>
            <person name="Spatafora J.W."/>
            <person name="Tedersoo L."/>
            <person name="Vaario L.M."/>
            <person name="Yamada A."/>
            <person name="Yan M."/>
            <person name="Wang P."/>
            <person name="Xu J."/>
            <person name="Bruns T."/>
            <person name="Baldrian P."/>
            <person name="Vilgalys R."/>
            <person name="Dunand C."/>
            <person name="Henrissat B."/>
            <person name="Grigoriev I.V."/>
            <person name="Hibbett D."/>
            <person name="Nagy L.G."/>
            <person name="Martin F.M."/>
        </authorList>
    </citation>
    <scope>NUCLEOTIDE SEQUENCE</scope>
    <source>
        <strain evidence="7">UH-Tt-Lm1</strain>
    </source>
</reference>
<comment type="caution">
    <text evidence="7">The sequence shown here is derived from an EMBL/GenBank/DDBJ whole genome shotgun (WGS) entry which is preliminary data.</text>
</comment>
<feature type="transmembrane region" description="Helical" evidence="6">
    <location>
        <begin position="320"/>
        <end position="340"/>
    </location>
</feature>
<accession>A0A9P6HE87</accession>
<feature type="transmembrane region" description="Helical" evidence="6">
    <location>
        <begin position="408"/>
        <end position="429"/>
    </location>
</feature>
<feature type="transmembrane region" description="Helical" evidence="6">
    <location>
        <begin position="152"/>
        <end position="173"/>
    </location>
</feature>
<name>A0A9P6HE87_9AGAM</name>
<feature type="transmembrane region" description="Helical" evidence="6">
    <location>
        <begin position="441"/>
        <end position="458"/>
    </location>
</feature>
<dbReference type="OrthoDB" id="6730379at2759"/>
<dbReference type="InterPro" id="IPR036259">
    <property type="entry name" value="MFS_trans_sf"/>
</dbReference>
<reference evidence="7" key="2">
    <citation type="submission" date="2020-11" db="EMBL/GenBank/DDBJ databases">
        <authorList>
            <consortium name="DOE Joint Genome Institute"/>
            <person name="Kuo A."/>
            <person name="Miyauchi S."/>
            <person name="Kiss E."/>
            <person name="Drula E."/>
            <person name="Kohler A."/>
            <person name="Sanchez-Garcia M."/>
            <person name="Andreopoulos B."/>
            <person name="Barry K.W."/>
            <person name="Bonito G."/>
            <person name="Buee M."/>
            <person name="Carver A."/>
            <person name="Chen C."/>
            <person name="Cichocki N."/>
            <person name="Clum A."/>
            <person name="Culley D."/>
            <person name="Crous P.W."/>
            <person name="Fauchery L."/>
            <person name="Girlanda M."/>
            <person name="Hayes R."/>
            <person name="Keri Z."/>
            <person name="Labutti K."/>
            <person name="Lipzen A."/>
            <person name="Lombard V."/>
            <person name="Magnuson J."/>
            <person name="Maillard F."/>
            <person name="Morin E."/>
            <person name="Murat C."/>
            <person name="Nolan M."/>
            <person name="Ohm R."/>
            <person name="Pangilinan J."/>
            <person name="Pereira M."/>
            <person name="Perotto S."/>
            <person name="Peter M."/>
            <person name="Riley R."/>
            <person name="Sitrit Y."/>
            <person name="Stielow B."/>
            <person name="Szollosi G."/>
            <person name="Zifcakova L."/>
            <person name="Stursova M."/>
            <person name="Spatafora J.W."/>
            <person name="Tedersoo L."/>
            <person name="Vaario L.-M."/>
            <person name="Yamada A."/>
            <person name="Yan M."/>
            <person name="Wang P."/>
            <person name="Xu J."/>
            <person name="Bruns T."/>
            <person name="Baldrian P."/>
            <person name="Vilgalys R."/>
            <person name="Henrissat B."/>
            <person name="Grigoriev I.V."/>
            <person name="Hibbett D."/>
            <person name="Nagy L.G."/>
            <person name="Martin F.M."/>
        </authorList>
    </citation>
    <scope>NUCLEOTIDE SEQUENCE</scope>
    <source>
        <strain evidence="7">UH-Tt-Lm1</strain>
    </source>
</reference>
<feature type="transmembrane region" description="Helical" evidence="6">
    <location>
        <begin position="214"/>
        <end position="236"/>
    </location>
</feature>
<evidence type="ECO:0000256" key="4">
    <source>
        <dbReference type="ARBA" id="ARBA00022989"/>
    </source>
</evidence>
<dbReference type="Pfam" id="PF07690">
    <property type="entry name" value="MFS_1"/>
    <property type="match status" value="1"/>
</dbReference>
<feature type="transmembrane region" description="Helical" evidence="6">
    <location>
        <begin position="122"/>
        <end position="140"/>
    </location>
</feature>
<sequence length="520" mass="59111">MSAAPCSRPTSAQRENNKVLVTSRDVDIGAELTAGKDIHLDPEEASRLRRKLDWRLLPLMCIVYLNTYVNRMTHYESLWLNIIQANHLSENQFDWLGRTFFLSYLVFIFPQSLALQRWPVGTWLSINIFLWSIALLFHAACKSFRSLLAAQFILGMCEGAIIPGFMIVMAMFYTRAEQVERTGYWFLMNGAAIILVDLVTLGCSGFATAGFDPWQWFFIIVGTVTFIISVLFWFLFPDSPTTARFLTPEERVKVVLRVRENQAGVENKTFKGEQFIEALTDLKTWLFVMFAACSTIWISLTDQRQRILELLGFSDLEVLFFPLADGAIEVVGIYLGMMFAARCKNAKAWTAIMSYAPPVVGTVLISTLSITNKTGLVVSYWISFLNIVPFSIFLSWVGMSTSGHTKRITVNALVLIASSAGSLAGPFIWKTNYAPRNRIPSSIISVCSVMSACTLFFIRQYLVYRNKVKDEQAAVQADREDKYNEVYITIMEGGRRVEKRVDRAFQDLTDLQNREFRYAL</sequence>
<feature type="transmembrane region" description="Helical" evidence="6">
    <location>
        <begin position="95"/>
        <end position="115"/>
    </location>
</feature>
<dbReference type="Gene3D" id="1.20.1250.20">
    <property type="entry name" value="MFS general substrate transporter like domains"/>
    <property type="match status" value="1"/>
</dbReference>
<dbReference type="InterPro" id="IPR011701">
    <property type="entry name" value="MFS"/>
</dbReference>
<protein>
    <submittedName>
        <fullName evidence="7">Major facilitator superfamily domain-containing protein</fullName>
    </submittedName>
</protein>
<feature type="transmembrane region" description="Helical" evidence="6">
    <location>
        <begin position="377"/>
        <end position="396"/>
    </location>
</feature>
<proteinExistence type="predicted"/>
<dbReference type="Proteomes" id="UP000736335">
    <property type="component" value="Unassembled WGS sequence"/>
</dbReference>
<dbReference type="GO" id="GO:0016020">
    <property type="term" value="C:membrane"/>
    <property type="evidence" value="ECO:0007669"/>
    <property type="project" value="UniProtKB-SubCell"/>
</dbReference>
<keyword evidence="5 6" id="KW-0472">Membrane</keyword>
<evidence type="ECO:0000256" key="6">
    <source>
        <dbReference type="SAM" id="Phobius"/>
    </source>
</evidence>
<evidence type="ECO:0000313" key="8">
    <source>
        <dbReference type="Proteomes" id="UP000736335"/>
    </source>
</evidence>
<dbReference type="EMBL" id="WIUZ02000008">
    <property type="protein sequence ID" value="KAF9784380.1"/>
    <property type="molecule type" value="Genomic_DNA"/>
</dbReference>
<organism evidence="7 8">
    <name type="scientific">Thelephora terrestris</name>
    <dbReference type="NCBI Taxonomy" id="56493"/>
    <lineage>
        <taxon>Eukaryota</taxon>
        <taxon>Fungi</taxon>
        <taxon>Dikarya</taxon>
        <taxon>Basidiomycota</taxon>
        <taxon>Agaricomycotina</taxon>
        <taxon>Agaricomycetes</taxon>
        <taxon>Thelephorales</taxon>
        <taxon>Thelephoraceae</taxon>
        <taxon>Thelephora</taxon>
    </lineage>
</organism>
<keyword evidence="8" id="KW-1185">Reference proteome</keyword>
<evidence type="ECO:0000313" key="7">
    <source>
        <dbReference type="EMBL" id="KAF9784380.1"/>
    </source>
</evidence>
<comment type="subcellular location">
    <subcellularLocation>
        <location evidence="1">Membrane</location>
        <topology evidence="1">Multi-pass membrane protein</topology>
    </subcellularLocation>
</comment>
<evidence type="ECO:0000256" key="5">
    <source>
        <dbReference type="ARBA" id="ARBA00023136"/>
    </source>
</evidence>
<evidence type="ECO:0000256" key="2">
    <source>
        <dbReference type="ARBA" id="ARBA00022448"/>
    </source>
</evidence>
<evidence type="ECO:0000256" key="3">
    <source>
        <dbReference type="ARBA" id="ARBA00022692"/>
    </source>
</evidence>
<gene>
    <name evidence="7" type="ORF">BJ322DRAFT_1109101</name>
</gene>
<keyword evidence="4 6" id="KW-1133">Transmembrane helix</keyword>
<dbReference type="SUPFAM" id="SSF103473">
    <property type="entry name" value="MFS general substrate transporter"/>
    <property type="match status" value="1"/>
</dbReference>
<dbReference type="AlphaFoldDB" id="A0A9P6HE87"/>
<keyword evidence="3 6" id="KW-0812">Transmembrane</keyword>
<keyword evidence="2" id="KW-0813">Transport</keyword>
<dbReference type="PANTHER" id="PTHR43791:SF63">
    <property type="entry name" value="HIGH AFFINITY CYSTEINE TRANSPORTER"/>
    <property type="match status" value="1"/>
</dbReference>
<dbReference type="PANTHER" id="PTHR43791">
    <property type="entry name" value="PERMEASE-RELATED"/>
    <property type="match status" value="1"/>
</dbReference>
<dbReference type="GO" id="GO:0022857">
    <property type="term" value="F:transmembrane transporter activity"/>
    <property type="evidence" value="ECO:0007669"/>
    <property type="project" value="InterPro"/>
</dbReference>
<feature type="transmembrane region" description="Helical" evidence="6">
    <location>
        <begin position="352"/>
        <end position="371"/>
    </location>
</feature>